<dbReference type="InterPro" id="IPR025588">
    <property type="entry name" value="YcxB-like_C"/>
</dbReference>
<name>U5W8Z3_9ACTN</name>
<dbReference type="Pfam" id="PF14317">
    <property type="entry name" value="YcxB"/>
    <property type="match status" value="1"/>
</dbReference>
<keyword evidence="4" id="KW-1185">Reference proteome</keyword>
<dbReference type="HOGENOM" id="CLU_1500428_0_0_11"/>
<dbReference type="EMBL" id="CP006272">
    <property type="protein sequence ID" value="AGZ45487.1"/>
    <property type="molecule type" value="Genomic_DNA"/>
</dbReference>
<organism evidence="3 4">
    <name type="scientific">Actinoplanes friuliensis DSM 7358</name>
    <dbReference type="NCBI Taxonomy" id="1246995"/>
    <lineage>
        <taxon>Bacteria</taxon>
        <taxon>Bacillati</taxon>
        <taxon>Actinomycetota</taxon>
        <taxon>Actinomycetes</taxon>
        <taxon>Micromonosporales</taxon>
        <taxon>Micromonosporaceae</taxon>
        <taxon>Actinoplanes</taxon>
    </lineage>
</organism>
<dbReference type="STRING" id="1246995.AFR_36155"/>
<feature type="domain" description="YcxB-like C-terminal" evidence="2">
    <location>
        <begin position="96"/>
        <end position="156"/>
    </location>
</feature>
<dbReference type="AlphaFoldDB" id="U5W8Z3"/>
<evidence type="ECO:0000259" key="2">
    <source>
        <dbReference type="Pfam" id="PF14317"/>
    </source>
</evidence>
<sequence>MGADLTLTFQAQPDKRLLTAAIRHILRTRLLIVRVLGAFVVLCGVYTMIITNGNLFYLVFYGLLGLFLGAGLSELVVWRSVRASVDMSARPTRFRFAPDGLGVSTDVAQTGMSWAAVTDFTVLPGQIVLRISKRQFICVPTGGLTEEEFVQLRTLLRDRGAVASHAAPESPAGVRPPTP</sequence>
<evidence type="ECO:0000256" key="1">
    <source>
        <dbReference type="SAM" id="Phobius"/>
    </source>
</evidence>
<dbReference type="OrthoDB" id="3295085at2"/>
<keyword evidence="1" id="KW-1133">Transmembrane helix</keyword>
<dbReference type="Proteomes" id="UP000017746">
    <property type="component" value="Chromosome"/>
</dbReference>
<keyword evidence="1" id="KW-0472">Membrane</keyword>
<gene>
    <name evidence="3" type="ORF">AFR_36155</name>
</gene>
<feature type="transmembrane region" description="Helical" evidence="1">
    <location>
        <begin position="55"/>
        <end position="78"/>
    </location>
</feature>
<evidence type="ECO:0000313" key="4">
    <source>
        <dbReference type="Proteomes" id="UP000017746"/>
    </source>
</evidence>
<dbReference type="PATRIC" id="fig|1246995.3.peg.7317"/>
<proteinExistence type="predicted"/>
<keyword evidence="1" id="KW-0812">Transmembrane</keyword>
<feature type="transmembrane region" description="Helical" evidence="1">
    <location>
        <begin position="31"/>
        <end position="49"/>
    </location>
</feature>
<dbReference type="KEGG" id="afs:AFR_36155"/>
<reference evidence="3 4" key="1">
    <citation type="journal article" date="2014" name="J. Biotechnol.">
        <title>Complete genome sequence of the actinobacterium Actinoplanes friuliensis HAG 010964, producer of the lipopeptide antibiotic friulimycin.</title>
        <authorList>
            <person name="Ruckert C."/>
            <person name="Szczepanowski R."/>
            <person name="Albersmeier A."/>
            <person name="Goesmann A."/>
            <person name="Fischer N."/>
            <person name="Steinkamper A."/>
            <person name="Puhler A."/>
            <person name="Biener R."/>
            <person name="Schwartz D."/>
            <person name="Kalinowski J."/>
        </authorList>
    </citation>
    <scope>NUCLEOTIDE SEQUENCE [LARGE SCALE GENOMIC DNA]</scope>
    <source>
        <strain evidence="3 4">DSM 7358</strain>
    </source>
</reference>
<protein>
    <recommendedName>
        <fullName evidence="2">YcxB-like C-terminal domain-containing protein</fullName>
    </recommendedName>
</protein>
<accession>U5W8Z3</accession>
<dbReference type="RefSeq" id="WP_023561823.1">
    <property type="nucleotide sequence ID" value="NC_022657.1"/>
</dbReference>
<evidence type="ECO:0000313" key="3">
    <source>
        <dbReference type="EMBL" id="AGZ45487.1"/>
    </source>
</evidence>